<sequence>MKHKFGWITAGIGMISAMVVSSIYFYKRDQEKRGTDKTNPTKLLANMTDYTKSKLIQTNLAKNDQIKTNGDKFPK</sequence>
<comment type="caution">
    <text evidence="2">The sequence shown here is derived from an EMBL/GenBank/DDBJ whole genome shotgun (WGS) entry which is preliminary data.</text>
</comment>
<organism evidence="2 3">
    <name type="scientific">Candidatus Lactobacillus pullistercoris</name>
    <dbReference type="NCBI Taxonomy" id="2838636"/>
    <lineage>
        <taxon>Bacteria</taxon>
        <taxon>Bacillati</taxon>
        <taxon>Bacillota</taxon>
        <taxon>Bacilli</taxon>
        <taxon>Lactobacillales</taxon>
        <taxon>Lactobacillaceae</taxon>
        <taxon>Lactobacillus</taxon>
    </lineage>
</organism>
<gene>
    <name evidence="2" type="ORF">H9806_01165</name>
</gene>
<reference evidence="2" key="2">
    <citation type="submission" date="2021-04" db="EMBL/GenBank/DDBJ databases">
        <authorList>
            <person name="Gilroy R."/>
        </authorList>
    </citation>
    <scope>NUCLEOTIDE SEQUENCE</scope>
    <source>
        <strain evidence="2">F6-686</strain>
    </source>
</reference>
<keyword evidence="1" id="KW-1133">Transmembrane helix</keyword>
<keyword evidence="1" id="KW-0812">Transmembrane</keyword>
<feature type="transmembrane region" description="Helical" evidence="1">
    <location>
        <begin position="6"/>
        <end position="26"/>
    </location>
</feature>
<proteinExistence type="predicted"/>
<keyword evidence="1" id="KW-0472">Membrane</keyword>
<name>A0A9E2NTA8_9LACO</name>
<evidence type="ECO:0000313" key="3">
    <source>
        <dbReference type="Proteomes" id="UP000823844"/>
    </source>
</evidence>
<dbReference type="EMBL" id="JAHLFT010000017">
    <property type="protein sequence ID" value="MBU3827780.1"/>
    <property type="molecule type" value="Genomic_DNA"/>
</dbReference>
<accession>A0A9E2NTA8</accession>
<protein>
    <submittedName>
        <fullName evidence="2">Uncharacterized protein</fullName>
    </submittedName>
</protein>
<dbReference type="AlphaFoldDB" id="A0A9E2NTA8"/>
<evidence type="ECO:0000313" key="2">
    <source>
        <dbReference type="EMBL" id="MBU3827780.1"/>
    </source>
</evidence>
<evidence type="ECO:0000256" key="1">
    <source>
        <dbReference type="SAM" id="Phobius"/>
    </source>
</evidence>
<dbReference type="Proteomes" id="UP000823844">
    <property type="component" value="Unassembled WGS sequence"/>
</dbReference>
<reference evidence="2" key="1">
    <citation type="journal article" date="2021" name="PeerJ">
        <title>Extensive microbial diversity within the chicken gut microbiome revealed by metagenomics and culture.</title>
        <authorList>
            <person name="Gilroy R."/>
            <person name="Ravi A."/>
            <person name="Getino M."/>
            <person name="Pursley I."/>
            <person name="Horton D.L."/>
            <person name="Alikhan N.F."/>
            <person name="Baker D."/>
            <person name="Gharbi K."/>
            <person name="Hall N."/>
            <person name="Watson M."/>
            <person name="Adriaenssens E.M."/>
            <person name="Foster-Nyarko E."/>
            <person name="Jarju S."/>
            <person name="Secka A."/>
            <person name="Antonio M."/>
            <person name="Oren A."/>
            <person name="Chaudhuri R.R."/>
            <person name="La Ragione R."/>
            <person name="Hildebrand F."/>
            <person name="Pallen M.J."/>
        </authorList>
    </citation>
    <scope>NUCLEOTIDE SEQUENCE</scope>
    <source>
        <strain evidence="2">F6-686</strain>
    </source>
</reference>